<name>A0A0F9SSQ7_9ZZZZ</name>
<dbReference type="AlphaFoldDB" id="A0A0F9SSQ7"/>
<comment type="caution">
    <text evidence="2">The sequence shown here is derived from an EMBL/GenBank/DDBJ whole genome shotgun (WGS) entry which is preliminary data.</text>
</comment>
<keyword evidence="1" id="KW-0812">Transmembrane</keyword>
<keyword evidence="1" id="KW-1133">Transmembrane helix</keyword>
<evidence type="ECO:0000313" key="2">
    <source>
        <dbReference type="EMBL" id="KKN32243.1"/>
    </source>
</evidence>
<keyword evidence="1" id="KW-0472">Membrane</keyword>
<protein>
    <recommendedName>
        <fullName evidence="3">Bacterial Ig-like domain-containing protein</fullName>
    </recommendedName>
</protein>
<feature type="transmembrane region" description="Helical" evidence="1">
    <location>
        <begin position="210"/>
        <end position="233"/>
    </location>
</feature>
<evidence type="ECO:0000256" key="1">
    <source>
        <dbReference type="SAM" id="Phobius"/>
    </source>
</evidence>
<dbReference type="EMBL" id="LAZR01002265">
    <property type="protein sequence ID" value="KKN32243.1"/>
    <property type="molecule type" value="Genomic_DNA"/>
</dbReference>
<sequence length="235" mass="24340">MVVTLAAPDTVITGVIWPSSPKAQGASCKTDVSYRNDGGDGNIFLRIVNSVGTVLASTIISVAAGETGTLSLYFNMPDNDIIIYAQTGKDTTVTDTRGPYTLKVLLTIGTNLTLTLIPTSVELGETVNFSGQLTRADAEPPGIRTITVIDDVQGILMATVSTDSDGNYSGSFTAPMTAGTYYYASEFAGAALAMYSLSPSSSSPRSIAVGVNYVLNIAAALVTGITLLVASLFSP</sequence>
<accession>A0A0F9SSQ7</accession>
<organism evidence="2">
    <name type="scientific">marine sediment metagenome</name>
    <dbReference type="NCBI Taxonomy" id="412755"/>
    <lineage>
        <taxon>unclassified sequences</taxon>
        <taxon>metagenomes</taxon>
        <taxon>ecological metagenomes</taxon>
    </lineage>
</organism>
<reference evidence="2" key="1">
    <citation type="journal article" date="2015" name="Nature">
        <title>Complex archaea that bridge the gap between prokaryotes and eukaryotes.</title>
        <authorList>
            <person name="Spang A."/>
            <person name="Saw J.H."/>
            <person name="Jorgensen S.L."/>
            <person name="Zaremba-Niedzwiedzka K."/>
            <person name="Martijn J."/>
            <person name="Lind A.E."/>
            <person name="van Eijk R."/>
            <person name="Schleper C."/>
            <person name="Guy L."/>
            <person name="Ettema T.J."/>
        </authorList>
    </citation>
    <scope>NUCLEOTIDE SEQUENCE</scope>
</reference>
<proteinExistence type="predicted"/>
<gene>
    <name evidence="2" type="ORF">LCGC14_0815930</name>
</gene>
<evidence type="ECO:0008006" key="3">
    <source>
        <dbReference type="Google" id="ProtNLM"/>
    </source>
</evidence>